<dbReference type="EMBL" id="GL883021">
    <property type="protein sequence ID" value="EGG17659.1"/>
    <property type="molecule type" value="Genomic_DNA"/>
</dbReference>
<dbReference type="GeneID" id="14869082"/>
<feature type="transmembrane region" description="Helical" evidence="10">
    <location>
        <begin position="487"/>
        <end position="507"/>
    </location>
</feature>
<keyword evidence="8" id="KW-0325">Glycoprotein</keyword>
<feature type="region of interest" description="Disordered" evidence="9">
    <location>
        <begin position="597"/>
        <end position="638"/>
    </location>
</feature>
<dbReference type="InterPro" id="IPR017981">
    <property type="entry name" value="GPCR_2-like_7TM"/>
</dbReference>
<feature type="transmembrane region" description="Helical" evidence="10">
    <location>
        <begin position="440"/>
        <end position="466"/>
    </location>
</feature>
<evidence type="ECO:0000256" key="4">
    <source>
        <dbReference type="ARBA" id="ARBA00022729"/>
    </source>
</evidence>
<keyword evidence="5 10" id="KW-1133">Transmembrane helix</keyword>
<dbReference type="PANTHER" id="PTHR31787">
    <property type="entry name" value="G-PROTEIN-COUPLED RECEPTOR GPCR FAMILY PROTEIN"/>
    <property type="match status" value="1"/>
</dbReference>
<keyword evidence="7 12" id="KW-0675">Receptor</keyword>
<sequence length="773" mass="86508">MILLHYSRYDGVSRDSLFVESLGIKKNKKVKIYDEGEGRGSSPLAPPPSNARTNKDMFMCIPSLRGGYLFAVLFSSTTLAQDVVTDPIIDFGARCEVINPASQCVPYLNYTNVFIGNGTNQTYIEQITSDVLYQLLLAPTECQVPAISLTCLGAYRQCNSIEHSTPQINIASPICYSQCDKTYQGCHAFFETFGIPFSCDGTTNGTVDFPVIGLQYNFSQYNASSDVVIPCNIESTTNANITDCPLGLQYVPEDKRDDKLINFISEGCAIPCPFRALSDKEYDITPPTKAVIRYLSLIASSILLIVYVVVPNVITPRMECIIYYSLASILFTASSFIESSEDHFECGDGLYRYKYQSDVSCGISYFLFQFGALNIIFWWGMIAYDFYVTTQIKSIANFWRFRIGLWSTSALLAAIPLMGGQVGAQISTGNCWILTNDTQLWQYLTFLVPVWIVLLVITFFMMASLLKVYKFYKVVKDKNLLFFNIKMILVLLYVVLISIFLLFYMVYLNGRKHIYLDIISDYIKCIVANKNDLTKCSVVFPDFEVRYVCTITFGSLGVLGFISLLVDTGNKQLFVTSSKIIYVINKFLAFKQSLTNSSTTSSISTGSSKSPASASSAKNTAPSSPSWLQASKQNKLQQNRQSMNINISKILNQQRVNYISTSESNQNIHQIEMDQLDINNNNNNNASDDPNNNNNNNNNNNELGNIILNNNDDNNNNNNNTDNNNNNSNNNNSGNHEIINNNNNDNTNNNNNNNNNNNINGDINNNNNSNIDN</sequence>
<evidence type="ECO:0000256" key="10">
    <source>
        <dbReference type="SAM" id="Phobius"/>
    </source>
</evidence>
<evidence type="ECO:0000313" key="12">
    <source>
        <dbReference type="EMBL" id="EGG17659.1"/>
    </source>
</evidence>
<dbReference type="GO" id="GO:0004888">
    <property type="term" value="F:transmembrane signaling receptor activity"/>
    <property type="evidence" value="ECO:0007669"/>
    <property type="project" value="InterPro"/>
</dbReference>
<feature type="transmembrane region" description="Helical" evidence="10">
    <location>
        <begin position="294"/>
        <end position="314"/>
    </location>
</feature>
<dbReference type="OrthoDB" id="20427at2759"/>
<dbReference type="GO" id="GO:0007166">
    <property type="term" value="P:cell surface receptor signaling pathway"/>
    <property type="evidence" value="ECO:0007669"/>
    <property type="project" value="InterPro"/>
</dbReference>
<reference evidence="13" key="1">
    <citation type="journal article" date="2011" name="Genome Res.">
        <title>Phylogeny-wide analysis of social amoeba genomes highlights ancient origins for complex intercellular communication.</title>
        <authorList>
            <person name="Heidel A.J."/>
            <person name="Lawal H.M."/>
            <person name="Felder M."/>
            <person name="Schilde C."/>
            <person name="Helps N.R."/>
            <person name="Tunggal B."/>
            <person name="Rivero F."/>
            <person name="John U."/>
            <person name="Schleicher M."/>
            <person name="Eichinger L."/>
            <person name="Platzer M."/>
            <person name="Noegel A.A."/>
            <person name="Schaap P."/>
            <person name="Gloeckner G."/>
        </authorList>
    </citation>
    <scope>NUCLEOTIDE SEQUENCE [LARGE SCALE GENOMIC DNA]</scope>
    <source>
        <strain evidence="13">SH3</strain>
    </source>
</reference>
<keyword evidence="6 10" id="KW-0472">Membrane</keyword>
<organism evidence="12 13">
    <name type="scientific">Cavenderia fasciculata</name>
    <name type="common">Slime mold</name>
    <name type="synonym">Dictyostelium fasciculatum</name>
    <dbReference type="NCBI Taxonomy" id="261658"/>
    <lineage>
        <taxon>Eukaryota</taxon>
        <taxon>Amoebozoa</taxon>
        <taxon>Evosea</taxon>
        <taxon>Eumycetozoa</taxon>
        <taxon>Dictyostelia</taxon>
        <taxon>Acytosteliales</taxon>
        <taxon>Cavenderiaceae</taxon>
        <taxon>Cavenderia</taxon>
    </lineage>
</organism>
<evidence type="ECO:0000256" key="2">
    <source>
        <dbReference type="ARBA" id="ARBA00008077"/>
    </source>
</evidence>
<evidence type="ECO:0000256" key="8">
    <source>
        <dbReference type="ARBA" id="ARBA00023180"/>
    </source>
</evidence>
<dbReference type="RefSeq" id="XP_004356143.1">
    <property type="nucleotide sequence ID" value="XM_004356090.1"/>
</dbReference>
<evidence type="ECO:0000256" key="5">
    <source>
        <dbReference type="ARBA" id="ARBA00022989"/>
    </source>
</evidence>
<dbReference type="InterPro" id="IPR050949">
    <property type="entry name" value="GPCR_Fz/Smo-like"/>
</dbReference>
<dbReference type="SUPFAM" id="SSF63501">
    <property type="entry name" value="Frizzled cysteine-rich domain"/>
    <property type="match status" value="1"/>
</dbReference>
<feature type="transmembrane region" description="Helical" evidence="10">
    <location>
        <begin position="321"/>
        <end position="337"/>
    </location>
</feature>
<proteinExistence type="inferred from homology"/>
<dbReference type="PANTHER" id="PTHR31787:SF15">
    <property type="entry name" value="FRIZZLED AND SMOOTHENED-LIKE PROTEIN P-RELATED"/>
    <property type="match status" value="1"/>
</dbReference>
<evidence type="ECO:0000259" key="11">
    <source>
        <dbReference type="PROSITE" id="PS50261"/>
    </source>
</evidence>
<protein>
    <submittedName>
        <fullName evidence="12">G-protein-coupled receptor family protein</fullName>
    </submittedName>
</protein>
<keyword evidence="4" id="KW-0732">Signal</keyword>
<dbReference type="STRING" id="1054147.F4Q3K1"/>
<dbReference type="GO" id="GO:0016020">
    <property type="term" value="C:membrane"/>
    <property type="evidence" value="ECO:0007669"/>
    <property type="project" value="UniProtKB-SubCell"/>
</dbReference>
<feature type="domain" description="G-protein coupled receptors family 2 profile 2" evidence="11">
    <location>
        <begin position="285"/>
        <end position="528"/>
    </location>
</feature>
<dbReference type="InterPro" id="IPR036790">
    <property type="entry name" value="Frizzled_dom_sf"/>
</dbReference>
<evidence type="ECO:0000256" key="9">
    <source>
        <dbReference type="SAM" id="MobiDB-lite"/>
    </source>
</evidence>
<dbReference type="Gene3D" id="1.20.1070.10">
    <property type="entry name" value="Rhodopsin 7-helix transmembrane proteins"/>
    <property type="match status" value="1"/>
</dbReference>
<comment type="similarity">
    <text evidence="2">Belongs to the G-protein coupled receptor Fz/Smo family.</text>
</comment>
<feature type="compositionally biased region" description="Polar residues" evidence="9">
    <location>
        <begin position="627"/>
        <end position="638"/>
    </location>
</feature>
<keyword evidence="3 10" id="KW-0812">Transmembrane</keyword>
<dbReference type="AlphaFoldDB" id="F4Q3K1"/>
<feature type="transmembrane region" description="Helical" evidence="10">
    <location>
        <begin position="545"/>
        <end position="566"/>
    </location>
</feature>
<accession>F4Q3K1</accession>
<evidence type="ECO:0000313" key="13">
    <source>
        <dbReference type="Proteomes" id="UP000007797"/>
    </source>
</evidence>
<dbReference type="Proteomes" id="UP000007797">
    <property type="component" value="Unassembled WGS sequence"/>
</dbReference>
<dbReference type="Gene3D" id="1.10.2000.10">
    <property type="entry name" value="Frizzled cysteine-rich domain"/>
    <property type="match status" value="1"/>
</dbReference>
<keyword evidence="13" id="KW-1185">Reference proteome</keyword>
<name>F4Q3K1_CACFS</name>
<dbReference type="OMA" id="FTARCCL"/>
<evidence type="ECO:0000256" key="6">
    <source>
        <dbReference type="ARBA" id="ARBA00023136"/>
    </source>
</evidence>
<feature type="transmembrane region" description="Helical" evidence="10">
    <location>
        <begin position="363"/>
        <end position="387"/>
    </location>
</feature>
<evidence type="ECO:0000256" key="1">
    <source>
        <dbReference type="ARBA" id="ARBA00004141"/>
    </source>
</evidence>
<comment type="subcellular location">
    <subcellularLocation>
        <location evidence="1">Membrane</location>
        <topology evidence="1">Multi-pass membrane protein</topology>
    </subcellularLocation>
</comment>
<evidence type="ECO:0000256" key="3">
    <source>
        <dbReference type="ARBA" id="ARBA00022692"/>
    </source>
</evidence>
<evidence type="ECO:0000256" key="7">
    <source>
        <dbReference type="ARBA" id="ARBA00023170"/>
    </source>
</evidence>
<dbReference type="PROSITE" id="PS50261">
    <property type="entry name" value="G_PROTEIN_RECEP_F2_4"/>
    <property type="match status" value="1"/>
</dbReference>
<feature type="transmembrane region" description="Helical" evidence="10">
    <location>
        <begin position="399"/>
        <end position="420"/>
    </location>
</feature>
<feature type="compositionally biased region" description="Low complexity" evidence="9">
    <location>
        <begin position="597"/>
        <end position="626"/>
    </location>
</feature>
<gene>
    <name evidence="12" type="primary">fscA</name>
    <name evidence="12" type="ORF">DFA_08655</name>
</gene>
<dbReference type="KEGG" id="dfa:DFA_08655"/>
<feature type="region of interest" description="Disordered" evidence="9">
    <location>
        <begin position="678"/>
        <end position="773"/>
    </location>
</feature>